<feature type="transmembrane region" description="Helical" evidence="2">
    <location>
        <begin position="465"/>
        <end position="485"/>
    </location>
</feature>
<name>A0A1X0PA14_9TRYP</name>
<evidence type="ECO:0000313" key="3">
    <source>
        <dbReference type="EMBL" id="ORC93671.1"/>
    </source>
</evidence>
<dbReference type="SUPFAM" id="SSF103473">
    <property type="entry name" value="MFS general substrate transporter"/>
    <property type="match status" value="1"/>
</dbReference>
<evidence type="ECO:0000313" key="4">
    <source>
        <dbReference type="Proteomes" id="UP000192257"/>
    </source>
</evidence>
<keyword evidence="2" id="KW-0812">Transmembrane</keyword>
<dbReference type="InterPro" id="IPR036259">
    <property type="entry name" value="MFS_trans_sf"/>
</dbReference>
<dbReference type="OrthoDB" id="541403at2759"/>
<dbReference type="VEuPathDB" id="TriTrypDB:TM35_000015480"/>
<feature type="transmembrane region" description="Helical" evidence="2">
    <location>
        <begin position="310"/>
        <end position="333"/>
    </location>
</feature>
<gene>
    <name evidence="3" type="ORF">TM35_000015480</name>
</gene>
<dbReference type="RefSeq" id="XP_028887737.1">
    <property type="nucleotide sequence ID" value="XM_029021229.1"/>
</dbReference>
<comment type="caution">
    <text evidence="3">The sequence shown here is derived from an EMBL/GenBank/DDBJ whole genome shotgun (WGS) entry which is preliminary data.</text>
</comment>
<dbReference type="GO" id="GO:0022857">
    <property type="term" value="F:transmembrane transporter activity"/>
    <property type="evidence" value="ECO:0007669"/>
    <property type="project" value="InterPro"/>
</dbReference>
<keyword evidence="2" id="KW-0472">Membrane</keyword>
<feature type="transmembrane region" description="Helical" evidence="2">
    <location>
        <begin position="153"/>
        <end position="176"/>
    </location>
</feature>
<feature type="transmembrane region" description="Helical" evidence="2">
    <location>
        <begin position="339"/>
        <end position="364"/>
    </location>
</feature>
<dbReference type="Proteomes" id="UP000192257">
    <property type="component" value="Unassembled WGS sequence"/>
</dbReference>
<dbReference type="Gene3D" id="1.20.1250.20">
    <property type="entry name" value="MFS general substrate transporter like domains"/>
    <property type="match status" value="2"/>
</dbReference>
<dbReference type="CDD" id="cd06174">
    <property type="entry name" value="MFS"/>
    <property type="match status" value="1"/>
</dbReference>
<protein>
    <submittedName>
        <fullName evidence="3">Cystatin-like cysteine protease inhibitor domain-containing protein</fullName>
    </submittedName>
</protein>
<dbReference type="Pfam" id="PF07690">
    <property type="entry name" value="MFS_1"/>
    <property type="match status" value="2"/>
</dbReference>
<dbReference type="PANTHER" id="PTHR23525">
    <property type="entry name" value="TRANSPORTER, PUTATIVE-RELATED"/>
    <property type="match status" value="1"/>
</dbReference>
<feature type="compositionally biased region" description="Basic and acidic residues" evidence="1">
    <location>
        <begin position="260"/>
        <end position="272"/>
    </location>
</feature>
<dbReference type="InterPro" id="IPR011701">
    <property type="entry name" value="MFS"/>
</dbReference>
<keyword evidence="4" id="KW-1185">Reference proteome</keyword>
<feature type="transmembrane region" description="Helical" evidence="2">
    <location>
        <begin position="94"/>
        <end position="116"/>
    </location>
</feature>
<keyword evidence="2" id="KW-1133">Transmembrane helix</keyword>
<feature type="transmembrane region" description="Helical" evidence="2">
    <location>
        <begin position="54"/>
        <end position="73"/>
    </location>
</feature>
<dbReference type="AlphaFoldDB" id="A0A1X0PA14"/>
<sequence>MLNPRLSLRELCQGLSTSQRIIILYVFTNSLAGSIWMSNAWTPFIYQIFGNSNLHVGLLSALNGAFELIFALIGGHLADRVVGPSETLLISARVGMWSLITIMISVWIGNWVMLIISQSLYGAYLGLSLTSVESVFAQSIQQGERDHLYGVKFSLEASAPIGGLVLSLILFALFGNTWRLDVLRWIITAGVLLHLASIQTLLSRFKPIPSHLDKAADDIPLEIGQTIPVNLCNREEPRVFCVEEEITNCGVKEEKSMNPLSHLDKNDQEKNLQKTSSSSSSYSSNECQSKDMNKNNRCAKCIFYVPLEKYPYVIALSDIVITLGSGMTTQYFSLFMMNIYHISPVGLSSLGLLIAMTISILAIVNSHIGKKFGRTRALLPPKLLGTFILLYMALARGTLAAPTWLMCIAYVARMALMNSTTALSRALIMDIVSEERRGMWNAVESFQSASWSGTALLGGFLADRLGYGAAFIVTFGFHLTACLMISPCLSQNDTVLTLHPNGSTLGDKGEIASSHKTTNHSSCSHIPVVDEVTILNVTVTEELSELKKTIRENKDSTEVSSSK</sequence>
<feature type="region of interest" description="Disordered" evidence="1">
    <location>
        <begin position="260"/>
        <end position="290"/>
    </location>
</feature>
<accession>A0A1X0PA14</accession>
<dbReference type="GeneID" id="39981009"/>
<proteinExistence type="predicted"/>
<dbReference type="PANTHER" id="PTHR23525:SF1">
    <property type="entry name" value="NODULIN-LIKE DOMAIN-CONTAINING PROTEIN"/>
    <property type="match status" value="1"/>
</dbReference>
<dbReference type="EMBL" id="NBCO01000001">
    <property type="protein sequence ID" value="ORC93671.1"/>
    <property type="molecule type" value="Genomic_DNA"/>
</dbReference>
<organism evidence="3 4">
    <name type="scientific">Trypanosoma theileri</name>
    <dbReference type="NCBI Taxonomy" id="67003"/>
    <lineage>
        <taxon>Eukaryota</taxon>
        <taxon>Discoba</taxon>
        <taxon>Euglenozoa</taxon>
        <taxon>Kinetoplastea</taxon>
        <taxon>Metakinetoplastina</taxon>
        <taxon>Trypanosomatida</taxon>
        <taxon>Trypanosomatidae</taxon>
        <taxon>Trypanosoma</taxon>
    </lineage>
</organism>
<evidence type="ECO:0000256" key="1">
    <source>
        <dbReference type="SAM" id="MobiDB-lite"/>
    </source>
</evidence>
<evidence type="ECO:0000256" key="2">
    <source>
        <dbReference type="SAM" id="Phobius"/>
    </source>
</evidence>
<feature type="transmembrane region" description="Helical" evidence="2">
    <location>
        <begin position="21"/>
        <end position="42"/>
    </location>
</feature>
<reference evidence="3 4" key="1">
    <citation type="submission" date="2017-03" db="EMBL/GenBank/DDBJ databases">
        <title>An alternative strategy for trypanosome survival in the mammalian bloodstream revealed through genome and transcriptome analysis of the ubiquitous bovine parasite Trypanosoma (Megatrypanum) theileri.</title>
        <authorList>
            <person name="Kelly S."/>
            <person name="Ivens A."/>
            <person name="Mott A."/>
            <person name="O'Neill E."/>
            <person name="Emms D."/>
            <person name="Macleod O."/>
            <person name="Voorheis P."/>
            <person name="Matthews J."/>
            <person name="Matthews K."/>
            <person name="Carrington M."/>
        </authorList>
    </citation>
    <scope>NUCLEOTIDE SEQUENCE [LARGE SCALE GENOMIC DNA]</scope>
    <source>
        <strain evidence="3">Edinburgh</strain>
    </source>
</reference>
<feature type="transmembrane region" description="Helical" evidence="2">
    <location>
        <begin position="384"/>
        <end position="412"/>
    </location>
</feature>